<dbReference type="InterPro" id="IPR000602">
    <property type="entry name" value="Glyco_hydro_38_N"/>
</dbReference>
<feature type="domain" description="Glycoside hydrolase family 38 N-terminal" evidence="1">
    <location>
        <begin position="7"/>
        <end position="114"/>
    </location>
</feature>
<dbReference type="PANTHER" id="PTHR46017:SF2">
    <property type="entry name" value="MANNOSYLGLYCERATE HYDROLASE"/>
    <property type="match status" value="1"/>
</dbReference>
<protein>
    <submittedName>
        <fullName evidence="2">Glycosyl hydrolase, family 38</fullName>
    </submittedName>
</protein>
<dbReference type="AlphaFoldDB" id="A0A0B8P844"/>
<evidence type="ECO:0000313" key="3">
    <source>
        <dbReference type="Proteomes" id="UP000031671"/>
    </source>
</evidence>
<keyword evidence="2" id="KW-0378">Hydrolase</keyword>
<dbReference type="PANTHER" id="PTHR46017">
    <property type="entry name" value="ALPHA-MANNOSIDASE 2C1"/>
    <property type="match status" value="1"/>
</dbReference>
<sequence>MSFRTLTDREWYFTQQDSDVLATYNFTKVIETLENQESYTCYHLDGQSAIVEDYLKVLPHMRERMGNLVADKRLFIGPWYTQTDTYNVAGESIIRNLKYGMHIAEQLGHSMQVAICQIPLVTMRRCRPCSKARASTTSSSGVVLIMTSR</sequence>
<dbReference type="InterPro" id="IPR011330">
    <property type="entry name" value="Glyco_hydro/deAcase_b/a-brl"/>
</dbReference>
<dbReference type="Gene3D" id="3.20.110.10">
    <property type="entry name" value="Glycoside hydrolase 38, N terminal domain"/>
    <property type="match status" value="1"/>
</dbReference>
<evidence type="ECO:0000313" key="2">
    <source>
        <dbReference type="EMBL" id="GAM59109.1"/>
    </source>
</evidence>
<accession>A0A0B8P844</accession>
<comment type="caution">
    <text evidence="2">The sequence shown here is derived from an EMBL/GenBank/DDBJ whole genome shotgun (WGS) entry which is preliminary data.</text>
</comment>
<proteinExistence type="predicted"/>
<dbReference type="EMBL" id="BBRZ01000124">
    <property type="protein sequence ID" value="GAM59109.1"/>
    <property type="molecule type" value="Genomic_DNA"/>
</dbReference>
<reference evidence="2 3" key="2">
    <citation type="submission" date="2015-01" db="EMBL/GenBank/DDBJ databases">
        <authorList>
            <consortium name="NBRP consortium"/>
            <person name="Sawabe T."/>
            <person name="Meirelles P."/>
            <person name="Feng G."/>
            <person name="Sayaka M."/>
            <person name="Hattori M."/>
            <person name="Ohkuma M."/>
        </authorList>
    </citation>
    <scope>NUCLEOTIDE SEQUENCE [LARGE SCALE GENOMIC DNA]</scope>
    <source>
        <strain evidence="3">JCM 19231</strain>
    </source>
</reference>
<dbReference type="GO" id="GO:0009313">
    <property type="term" value="P:oligosaccharide catabolic process"/>
    <property type="evidence" value="ECO:0007669"/>
    <property type="project" value="TreeGrafter"/>
</dbReference>
<dbReference type="GO" id="GO:0004559">
    <property type="term" value="F:alpha-mannosidase activity"/>
    <property type="evidence" value="ECO:0007669"/>
    <property type="project" value="InterPro"/>
</dbReference>
<organism evidence="2 3">
    <name type="scientific">Vibrio ishigakensis</name>
    <dbReference type="NCBI Taxonomy" id="1481914"/>
    <lineage>
        <taxon>Bacteria</taxon>
        <taxon>Pseudomonadati</taxon>
        <taxon>Pseudomonadota</taxon>
        <taxon>Gammaproteobacteria</taxon>
        <taxon>Vibrionales</taxon>
        <taxon>Vibrionaceae</taxon>
        <taxon>Vibrio</taxon>
    </lineage>
</organism>
<dbReference type="InterPro" id="IPR027291">
    <property type="entry name" value="Glyco_hydro_38_N_sf"/>
</dbReference>
<reference evidence="2 3" key="1">
    <citation type="submission" date="2015-01" db="EMBL/GenBank/DDBJ databases">
        <title>Vibrio sp. C1 JCM 19231 whole genome shotgun sequence.</title>
        <authorList>
            <person name="Sawabe T."/>
            <person name="Meirelles P."/>
            <person name="Feng G."/>
            <person name="Sayaka M."/>
            <person name="Hattori M."/>
            <person name="Ohkuma M."/>
        </authorList>
    </citation>
    <scope>NUCLEOTIDE SEQUENCE [LARGE SCALE GENOMIC DNA]</scope>
    <source>
        <strain evidence="3">JCM 19231</strain>
    </source>
</reference>
<dbReference type="GO" id="GO:0006013">
    <property type="term" value="P:mannose metabolic process"/>
    <property type="evidence" value="ECO:0007669"/>
    <property type="project" value="InterPro"/>
</dbReference>
<dbReference type="SUPFAM" id="SSF88713">
    <property type="entry name" value="Glycoside hydrolase/deacetylase"/>
    <property type="match status" value="1"/>
</dbReference>
<dbReference type="Pfam" id="PF01074">
    <property type="entry name" value="Glyco_hydro_38N"/>
    <property type="match status" value="1"/>
</dbReference>
<gene>
    <name evidence="2" type="ORF">JCM19231_1591</name>
</gene>
<evidence type="ECO:0000259" key="1">
    <source>
        <dbReference type="Pfam" id="PF01074"/>
    </source>
</evidence>
<dbReference type="Proteomes" id="UP000031671">
    <property type="component" value="Unassembled WGS sequence"/>
</dbReference>
<name>A0A0B8P844_9VIBR</name>
<keyword evidence="3" id="KW-1185">Reference proteome</keyword>